<evidence type="ECO:0000256" key="4">
    <source>
        <dbReference type="ARBA" id="ARBA00022737"/>
    </source>
</evidence>
<accession>A0A934VZZ8</accession>
<keyword evidence="3" id="KW-0964">Secreted</keyword>
<dbReference type="GO" id="GO:0005509">
    <property type="term" value="F:calcium ion binding"/>
    <property type="evidence" value="ECO:0007669"/>
    <property type="project" value="InterPro"/>
</dbReference>
<dbReference type="PANTHER" id="PTHR38340:SF1">
    <property type="entry name" value="S-LAYER PROTEIN"/>
    <property type="match status" value="1"/>
</dbReference>
<evidence type="ECO:0000313" key="7">
    <source>
        <dbReference type="Proteomes" id="UP000640485"/>
    </source>
</evidence>
<dbReference type="InterPro" id="IPR011049">
    <property type="entry name" value="Serralysin-like_metalloprot_C"/>
</dbReference>
<organism evidence="6 7">
    <name type="scientific">Paracoccus caeni</name>
    <dbReference type="NCBI Taxonomy" id="657651"/>
    <lineage>
        <taxon>Bacteria</taxon>
        <taxon>Pseudomonadati</taxon>
        <taxon>Pseudomonadota</taxon>
        <taxon>Alphaproteobacteria</taxon>
        <taxon>Rhodobacterales</taxon>
        <taxon>Paracoccaceae</taxon>
        <taxon>Paracoccus</taxon>
    </lineage>
</organism>
<gene>
    <name evidence="6" type="ORF">JJJ17_07795</name>
</gene>
<dbReference type="PANTHER" id="PTHR38340">
    <property type="entry name" value="S-LAYER PROTEIN"/>
    <property type="match status" value="1"/>
</dbReference>
<dbReference type="Pfam" id="PF00353">
    <property type="entry name" value="HemolysinCabind"/>
    <property type="match status" value="3"/>
</dbReference>
<reference evidence="6" key="1">
    <citation type="submission" date="2021-01" db="EMBL/GenBank/DDBJ databases">
        <title>Paracoccus amoyensis sp. nov., isolated from the surface seawater along the coast of Xiamen Island, China.</title>
        <authorList>
            <person name="Lyu L."/>
        </authorList>
    </citation>
    <scope>NUCLEOTIDE SEQUENCE</scope>
    <source>
        <strain evidence="6">MJ17</strain>
    </source>
</reference>
<evidence type="ECO:0000259" key="5">
    <source>
        <dbReference type="Pfam" id="PF08548"/>
    </source>
</evidence>
<dbReference type="InterPro" id="IPR001343">
    <property type="entry name" value="Hemolysn_Ca-bd"/>
</dbReference>
<evidence type="ECO:0000313" key="6">
    <source>
        <dbReference type="EMBL" id="MBK4215823.1"/>
    </source>
</evidence>
<evidence type="ECO:0000256" key="3">
    <source>
        <dbReference type="ARBA" id="ARBA00022525"/>
    </source>
</evidence>
<proteinExistence type="predicted"/>
<dbReference type="InterPro" id="IPR050557">
    <property type="entry name" value="RTX_toxin/Mannuronan_C5-epim"/>
</dbReference>
<dbReference type="EMBL" id="JAEPRQ010000002">
    <property type="protein sequence ID" value="MBK4215823.1"/>
    <property type="molecule type" value="Genomic_DNA"/>
</dbReference>
<dbReference type="AlphaFoldDB" id="A0A934VZZ8"/>
<dbReference type="Pfam" id="PF08548">
    <property type="entry name" value="Peptidase_M10_C"/>
    <property type="match status" value="1"/>
</dbReference>
<dbReference type="PROSITE" id="PS00330">
    <property type="entry name" value="HEMOLYSIN_CALCIUM"/>
    <property type="match status" value="2"/>
</dbReference>
<dbReference type="RefSeq" id="WP_200685175.1">
    <property type="nucleotide sequence ID" value="NZ_JAEPRQ010000002.1"/>
</dbReference>
<sequence>MPQPTTDEFIINTTWPYAGSGLADVATLTNGNIVVTWAAYDYDYVSVFGRIYQPDGTPIGDDDLIIHGSNISEVELLALDNGGFAVVTSEDSLFDDDQSILFTYTFDAAGNALSDQQVEPGGWPLTFGAEIVSRSDGGYSILYTDERYTIGEGDGGFGFNNFIRHFTAEGEPIGGNKYLNRSFPGDQSFPEAARLTNGNNVALWTDKASDGKIVTKGAILDADGGFVGDEFTLLEDVAVADVGALTNGKFVVLWVDEAPRTGPDQTTYLYGQVFGEDGRAESTKFLINTTSAESLGDPNVAALQGGGFVVVWNQWSQEPDDRSKAFGQAFSEYGVHVDGNFLIDQTPPSAPKGGNFSVEVTGTHDGGFFVSYESTTIDERGSAIVGRVYSGLTAEEASRGGPTLPTEGADLIVGRARDEQLWGLGGDDTIFGAGGRDLIWGGSGADRILGGIGNDAVRGGFDNDTIYGQGGDDRLFGEAGHDLIAGGGGKDEIFGGIGDDRLSGDDGDDRLFGEAGNDTLAGGVGNDTLTGGQDADHLTGGYGADLFVFNSAFETRVWGRDTITDFQQSQNDRIALRAMDADTTLRGDQAFDFIGRAKFSGDAGELRFEHRDGNTLISGDVNGDGKADFAIQLIGRIALDLDDFIL</sequence>
<dbReference type="Gene3D" id="2.150.10.10">
    <property type="entry name" value="Serralysin-like metalloprotease, C-terminal"/>
    <property type="match status" value="3"/>
</dbReference>
<dbReference type="SUPFAM" id="SSF51120">
    <property type="entry name" value="beta-Roll"/>
    <property type="match status" value="1"/>
</dbReference>
<evidence type="ECO:0000256" key="1">
    <source>
        <dbReference type="ARBA" id="ARBA00001913"/>
    </source>
</evidence>
<dbReference type="PRINTS" id="PR00313">
    <property type="entry name" value="CABNDNGRPT"/>
</dbReference>
<keyword evidence="4" id="KW-0677">Repeat</keyword>
<comment type="cofactor">
    <cofactor evidence="1">
        <name>Ca(2+)</name>
        <dbReference type="ChEBI" id="CHEBI:29108"/>
    </cofactor>
</comment>
<protein>
    <recommendedName>
        <fullName evidence="5">Peptidase M10 serralysin C-terminal domain-containing protein</fullName>
    </recommendedName>
</protein>
<dbReference type="GO" id="GO:0005615">
    <property type="term" value="C:extracellular space"/>
    <property type="evidence" value="ECO:0007669"/>
    <property type="project" value="InterPro"/>
</dbReference>
<dbReference type="InterPro" id="IPR018511">
    <property type="entry name" value="Hemolysin-typ_Ca-bd_CS"/>
</dbReference>
<feature type="domain" description="Peptidase M10 serralysin C-terminal" evidence="5">
    <location>
        <begin position="516"/>
        <end position="645"/>
    </location>
</feature>
<evidence type="ECO:0000256" key="2">
    <source>
        <dbReference type="ARBA" id="ARBA00004613"/>
    </source>
</evidence>
<name>A0A934VZZ8_9RHOB</name>
<comment type="caution">
    <text evidence="6">The sequence shown here is derived from an EMBL/GenBank/DDBJ whole genome shotgun (WGS) entry which is preliminary data.</text>
</comment>
<dbReference type="Proteomes" id="UP000640485">
    <property type="component" value="Unassembled WGS sequence"/>
</dbReference>
<dbReference type="InterPro" id="IPR013858">
    <property type="entry name" value="Peptidase_M10B_C"/>
</dbReference>
<keyword evidence="7" id="KW-1185">Reference proteome</keyword>
<comment type="subcellular location">
    <subcellularLocation>
        <location evidence="2">Secreted</location>
    </subcellularLocation>
</comment>